<dbReference type="RefSeq" id="XP_005782708.1">
    <property type="nucleotide sequence ID" value="XM_005782651.1"/>
</dbReference>
<keyword evidence="3" id="KW-1185">Reference proteome</keyword>
<evidence type="ECO:0000313" key="2">
    <source>
        <dbReference type="EnsemblProtists" id="EOD30279"/>
    </source>
</evidence>
<dbReference type="HOGENOM" id="CLU_2983115_0_0_1"/>
<evidence type="ECO:0000313" key="3">
    <source>
        <dbReference type="Proteomes" id="UP000013827"/>
    </source>
</evidence>
<dbReference type="KEGG" id="ehx:EMIHUDRAFT_233111"/>
<feature type="compositionally biased region" description="Basic residues" evidence="1">
    <location>
        <begin position="12"/>
        <end position="22"/>
    </location>
</feature>
<proteinExistence type="predicted"/>
<dbReference type="EnsemblProtists" id="EOD30279">
    <property type="protein sequence ID" value="EOD30279"/>
    <property type="gene ID" value="EMIHUDRAFT_233111"/>
</dbReference>
<feature type="region of interest" description="Disordered" evidence="1">
    <location>
        <begin position="1"/>
        <end position="58"/>
    </location>
</feature>
<protein>
    <submittedName>
        <fullName evidence="2">Uncharacterized protein</fullName>
    </submittedName>
</protein>
<dbReference type="Proteomes" id="UP000013827">
    <property type="component" value="Unassembled WGS sequence"/>
</dbReference>
<dbReference type="PaxDb" id="2903-EOD30279"/>
<accession>A0A0D3K3E4</accession>
<dbReference type="GeneID" id="17275552"/>
<evidence type="ECO:0000256" key="1">
    <source>
        <dbReference type="SAM" id="MobiDB-lite"/>
    </source>
</evidence>
<reference evidence="2" key="2">
    <citation type="submission" date="2024-10" db="UniProtKB">
        <authorList>
            <consortium name="EnsemblProtists"/>
        </authorList>
    </citation>
    <scope>IDENTIFICATION</scope>
</reference>
<reference evidence="3" key="1">
    <citation type="journal article" date="2013" name="Nature">
        <title>Pan genome of the phytoplankton Emiliania underpins its global distribution.</title>
        <authorList>
            <person name="Read B.A."/>
            <person name="Kegel J."/>
            <person name="Klute M.J."/>
            <person name="Kuo A."/>
            <person name="Lefebvre S.C."/>
            <person name="Maumus F."/>
            <person name="Mayer C."/>
            <person name="Miller J."/>
            <person name="Monier A."/>
            <person name="Salamov A."/>
            <person name="Young J."/>
            <person name="Aguilar M."/>
            <person name="Claverie J.M."/>
            <person name="Frickenhaus S."/>
            <person name="Gonzalez K."/>
            <person name="Herman E.K."/>
            <person name="Lin Y.C."/>
            <person name="Napier J."/>
            <person name="Ogata H."/>
            <person name="Sarno A.F."/>
            <person name="Shmutz J."/>
            <person name="Schroeder D."/>
            <person name="de Vargas C."/>
            <person name="Verret F."/>
            <person name="von Dassow P."/>
            <person name="Valentin K."/>
            <person name="Van de Peer Y."/>
            <person name="Wheeler G."/>
            <person name="Dacks J.B."/>
            <person name="Delwiche C.F."/>
            <person name="Dyhrman S.T."/>
            <person name="Glockner G."/>
            <person name="John U."/>
            <person name="Richards T."/>
            <person name="Worden A.Z."/>
            <person name="Zhang X."/>
            <person name="Grigoriev I.V."/>
            <person name="Allen A.E."/>
            <person name="Bidle K."/>
            <person name="Borodovsky M."/>
            <person name="Bowler C."/>
            <person name="Brownlee C."/>
            <person name="Cock J.M."/>
            <person name="Elias M."/>
            <person name="Gladyshev V.N."/>
            <person name="Groth M."/>
            <person name="Guda C."/>
            <person name="Hadaegh A."/>
            <person name="Iglesias-Rodriguez M.D."/>
            <person name="Jenkins J."/>
            <person name="Jones B.M."/>
            <person name="Lawson T."/>
            <person name="Leese F."/>
            <person name="Lindquist E."/>
            <person name="Lobanov A."/>
            <person name="Lomsadze A."/>
            <person name="Malik S.B."/>
            <person name="Marsh M.E."/>
            <person name="Mackinder L."/>
            <person name="Mock T."/>
            <person name="Mueller-Roeber B."/>
            <person name="Pagarete A."/>
            <person name="Parker M."/>
            <person name="Probert I."/>
            <person name="Quesneville H."/>
            <person name="Raines C."/>
            <person name="Rensing S.A."/>
            <person name="Riano-Pachon D.M."/>
            <person name="Richier S."/>
            <person name="Rokitta S."/>
            <person name="Shiraiwa Y."/>
            <person name="Soanes D.M."/>
            <person name="van der Giezen M."/>
            <person name="Wahlund T.M."/>
            <person name="Williams B."/>
            <person name="Wilson W."/>
            <person name="Wolfe G."/>
            <person name="Wurch L.L."/>
        </authorList>
    </citation>
    <scope>NUCLEOTIDE SEQUENCE</scope>
</reference>
<organism evidence="2 3">
    <name type="scientific">Emiliania huxleyi (strain CCMP1516)</name>
    <dbReference type="NCBI Taxonomy" id="280463"/>
    <lineage>
        <taxon>Eukaryota</taxon>
        <taxon>Haptista</taxon>
        <taxon>Haptophyta</taxon>
        <taxon>Prymnesiophyceae</taxon>
        <taxon>Isochrysidales</taxon>
        <taxon>Noelaerhabdaceae</taxon>
        <taxon>Emiliania</taxon>
    </lineage>
</organism>
<name>A0A0D3K3E4_EMIH1</name>
<dbReference type="AlphaFoldDB" id="A0A0D3K3E4"/>
<sequence>MLYDGFSQLRQRPGKRGGRLHAKGYTLAHHLQSGSPGRSAHGGGTPGPGQPAVTRLSA</sequence>